<dbReference type="Proteomes" id="UP001627154">
    <property type="component" value="Unassembled WGS sequence"/>
</dbReference>
<dbReference type="AlphaFoldDB" id="A0ABD2W5Y3"/>
<dbReference type="EMBL" id="JBJJXI010000134">
    <property type="protein sequence ID" value="KAL3388292.1"/>
    <property type="molecule type" value="Genomic_DNA"/>
</dbReference>
<proteinExistence type="predicted"/>
<evidence type="ECO:0000313" key="2">
    <source>
        <dbReference type="Proteomes" id="UP001627154"/>
    </source>
</evidence>
<evidence type="ECO:0000313" key="1">
    <source>
        <dbReference type="EMBL" id="KAL3388292.1"/>
    </source>
</evidence>
<dbReference type="Gene3D" id="3.60.10.10">
    <property type="entry name" value="Endonuclease/exonuclease/phosphatase"/>
    <property type="match status" value="1"/>
</dbReference>
<comment type="caution">
    <text evidence="1">The sequence shown here is derived from an EMBL/GenBank/DDBJ whole genome shotgun (WGS) entry which is preliminary data.</text>
</comment>
<dbReference type="SUPFAM" id="SSF56219">
    <property type="entry name" value="DNase I-like"/>
    <property type="match status" value="2"/>
</dbReference>
<gene>
    <name evidence="1" type="ORF">TKK_016525</name>
</gene>
<dbReference type="InterPro" id="IPR036691">
    <property type="entry name" value="Endo/exonu/phosph_ase_sf"/>
</dbReference>
<sequence length="138" mass="15392">MERVGEGMNGSFLIVQLNCQGASQVMHDLGGLVYEDGVDVLLLQEPWRYEERVCGLPGNMRVFESVNGKAAVVIVNQEWDVMLGGHGMSDIDVTVCKRMDDWDVKWMVRDDRGVSDHNPMYIRVSVLSVNGCGLEGRC</sequence>
<protein>
    <recommendedName>
        <fullName evidence="3">Endonuclease/exonuclease/phosphatase domain-containing protein</fullName>
    </recommendedName>
</protein>
<name>A0ABD2W5Y3_9HYME</name>
<reference evidence="1 2" key="1">
    <citation type="journal article" date="2024" name="bioRxiv">
        <title>A reference genome for Trichogramma kaykai: A tiny desert-dwelling parasitoid wasp with competing sex-ratio distorters.</title>
        <authorList>
            <person name="Culotta J."/>
            <person name="Lindsey A.R."/>
        </authorList>
    </citation>
    <scope>NUCLEOTIDE SEQUENCE [LARGE SCALE GENOMIC DNA]</scope>
    <source>
        <strain evidence="1 2">KSX58</strain>
    </source>
</reference>
<accession>A0ABD2W5Y3</accession>
<keyword evidence="2" id="KW-1185">Reference proteome</keyword>
<organism evidence="1 2">
    <name type="scientific">Trichogramma kaykai</name>
    <dbReference type="NCBI Taxonomy" id="54128"/>
    <lineage>
        <taxon>Eukaryota</taxon>
        <taxon>Metazoa</taxon>
        <taxon>Ecdysozoa</taxon>
        <taxon>Arthropoda</taxon>
        <taxon>Hexapoda</taxon>
        <taxon>Insecta</taxon>
        <taxon>Pterygota</taxon>
        <taxon>Neoptera</taxon>
        <taxon>Endopterygota</taxon>
        <taxon>Hymenoptera</taxon>
        <taxon>Apocrita</taxon>
        <taxon>Proctotrupomorpha</taxon>
        <taxon>Chalcidoidea</taxon>
        <taxon>Trichogrammatidae</taxon>
        <taxon>Trichogramma</taxon>
    </lineage>
</organism>
<evidence type="ECO:0008006" key="3">
    <source>
        <dbReference type="Google" id="ProtNLM"/>
    </source>
</evidence>